<keyword evidence="1" id="KW-1133">Transmembrane helix</keyword>
<keyword evidence="1" id="KW-0812">Transmembrane</keyword>
<dbReference type="AlphaFoldDB" id="A0A8S1L281"/>
<proteinExistence type="predicted"/>
<feature type="transmembrane region" description="Helical" evidence="1">
    <location>
        <begin position="29"/>
        <end position="52"/>
    </location>
</feature>
<dbReference type="EMBL" id="CAJJDM010000028">
    <property type="protein sequence ID" value="CAD8059512.1"/>
    <property type="molecule type" value="Genomic_DNA"/>
</dbReference>
<protein>
    <recommendedName>
        <fullName evidence="4">Transmembrane protein</fullName>
    </recommendedName>
</protein>
<dbReference type="Proteomes" id="UP000688137">
    <property type="component" value="Unassembled WGS sequence"/>
</dbReference>
<accession>A0A8S1L281</accession>
<comment type="caution">
    <text evidence="2">The sequence shown here is derived from an EMBL/GenBank/DDBJ whole genome shotgun (WGS) entry which is preliminary data.</text>
</comment>
<name>A0A8S1L281_PARPR</name>
<keyword evidence="1" id="KW-0472">Membrane</keyword>
<evidence type="ECO:0000256" key="1">
    <source>
        <dbReference type="SAM" id="Phobius"/>
    </source>
</evidence>
<dbReference type="OMA" id="QEIMPCK"/>
<sequence length="520" mass="61234">MKIRSQEKISNCQKQLNHLISKLRMSSILLIYSFSIFCLSFIIVLVCSNIQLNVATNQVQEISEQLLSLQNNRALNIQSQEIIQILSFIFYMITTKMSKLNSIYYWSSQIDLKINQEIMPCKVSQQFNENIQKYIACYSNSDYFQQSNMEDVQLVKLMNLLYINQYTFDFFIVSNQVYLVSFLDNLLTGYYPTKLKNESLEIIQQEWFINYITELKQSKQFIPYKLSPLIRMDNYDYLLSAFSMVFVDQKFNLGGIGSLLINLRNIEEFVYVKSLSIILIYDDGIILYTKSYINQGIAKDLVYIYDEEKTGFNISDWNDIKYSINNSATPVYKYNSLLKSNMYIKASQQPNTPLISLILTNLTYENEIIKVLDDQISIVLSWYTQTNLYTIMIGIIIILLTLVPLKLMFKSTNIVINKIIRYLKGKFDYKLKYDLMSGTKFQSHNNSLNQLQISYQKLDQVLNSSQFKKQEQCKIFEKFQFKRQEQMKLNISLNQLNDFNQSLNLKQFNQLIKHQIEESE</sequence>
<keyword evidence="3" id="KW-1185">Reference proteome</keyword>
<feature type="transmembrane region" description="Helical" evidence="1">
    <location>
        <begin position="388"/>
        <end position="409"/>
    </location>
</feature>
<gene>
    <name evidence="2" type="ORF">PPRIM_AZ9-3.1.T0290027</name>
</gene>
<organism evidence="2 3">
    <name type="scientific">Paramecium primaurelia</name>
    <dbReference type="NCBI Taxonomy" id="5886"/>
    <lineage>
        <taxon>Eukaryota</taxon>
        <taxon>Sar</taxon>
        <taxon>Alveolata</taxon>
        <taxon>Ciliophora</taxon>
        <taxon>Intramacronucleata</taxon>
        <taxon>Oligohymenophorea</taxon>
        <taxon>Peniculida</taxon>
        <taxon>Parameciidae</taxon>
        <taxon>Paramecium</taxon>
    </lineage>
</organism>
<evidence type="ECO:0000313" key="3">
    <source>
        <dbReference type="Proteomes" id="UP000688137"/>
    </source>
</evidence>
<evidence type="ECO:0008006" key="4">
    <source>
        <dbReference type="Google" id="ProtNLM"/>
    </source>
</evidence>
<reference evidence="2" key="1">
    <citation type="submission" date="2021-01" db="EMBL/GenBank/DDBJ databases">
        <authorList>
            <consortium name="Genoscope - CEA"/>
            <person name="William W."/>
        </authorList>
    </citation>
    <scope>NUCLEOTIDE SEQUENCE</scope>
</reference>
<evidence type="ECO:0000313" key="2">
    <source>
        <dbReference type="EMBL" id="CAD8059512.1"/>
    </source>
</evidence>